<feature type="transmembrane region" description="Helical" evidence="1">
    <location>
        <begin position="166"/>
        <end position="185"/>
    </location>
</feature>
<gene>
    <name evidence="3" type="ORF">CVT26_009058</name>
</gene>
<feature type="transmembrane region" description="Helical" evidence="1">
    <location>
        <begin position="58"/>
        <end position="80"/>
    </location>
</feature>
<proteinExistence type="predicted"/>
<sequence length="291" mass="32379">MPLFTSALMRDYDSNPAVTVQDMSNTHQSLLAFLYYDHLITAGDEIDHLWKKPSNRSALWFLVNRYLAFSGNIAVTVLGFSNLSTELPKIQHFPAASLGIESGCIMLTLRVYALYECSLQILAFLIVCASIVIAVSCWSLFAQKGAPSDQAGCHIGISLETNSDLASAWEGLFFYDTVIFVLTLLKTWKSRRDQAVTGITIPLISLIQRDGMHISPFLRGSLSTFSSSMSVTMMSRLMLNLHQTADRGIYSTRATSSDYTSRYTDHELEILGPGLFTSDTTTSLSRRRKSR</sequence>
<dbReference type="AlphaFoldDB" id="A0A409YR57"/>
<dbReference type="Proteomes" id="UP000284706">
    <property type="component" value="Unassembled WGS sequence"/>
</dbReference>
<dbReference type="OrthoDB" id="2686513at2759"/>
<feature type="domain" description="DUF6533" evidence="2">
    <location>
        <begin position="29"/>
        <end position="69"/>
    </location>
</feature>
<feature type="transmembrane region" description="Helical" evidence="1">
    <location>
        <begin position="92"/>
        <end position="109"/>
    </location>
</feature>
<evidence type="ECO:0000259" key="2">
    <source>
        <dbReference type="Pfam" id="PF20151"/>
    </source>
</evidence>
<reference evidence="3 4" key="1">
    <citation type="journal article" date="2018" name="Evol. Lett.">
        <title>Horizontal gene cluster transfer increased hallucinogenic mushroom diversity.</title>
        <authorList>
            <person name="Reynolds H.T."/>
            <person name="Vijayakumar V."/>
            <person name="Gluck-Thaler E."/>
            <person name="Korotkin H.B."/>
            <person name="Matheny P.B."/>
            <person name="Slot J.C."/>
        </authorList>
    </citation>
    <scope>NUCLEOTIDE SEQUENCE [LARGE SCALE GENOMIC DNA]</scope>
    <source>
        <strain evidence="3 4">SRW20</strain>
    </source>
</reference>
<keyword evidence="1" id="KW-1133">Transmembrane helix</keyword>
<keyword evidence="4" id="KW-1185">Reference proteome</keyword>
<organism evidence="3 4">
    <name type="scientific">Gymnopilus dilepis</name>
    <dbReference type="NCBI Taxonomy" id="231916"/>
    <lineage>
        <taxon>Eukaryota</taxon>
        <taxon>Fungi</taxon>
        <taxon>Dikarya</taxon>
        <taxon>Basidiomycota</taxon>
        <taxon>Agaricomycotina</taxon>
        <taxon>Agaricomycetes</taxon>
        <taxon>Agaricomycetidae</taxon>
        <taxon>Agaricales</taxon>
        <taxon>Agaricineae</taxon>
        <taxon>Hymenogastraceae</taxon>
        <taxon>Gymnopilus</taxon>
    </lineage>
</organism>
<evidence type="ECO:0000313" key="4">
    <source>
        <dbReference type="Proteomes" id="UP000284706"/>
    </source>
</evidence>
<feature type="transmembrane region" description="Helical" evidence="1">
    <location>
        <begin position="121"/>
        <end position="141"/>
    </location>
</feature>
<comment type="caution">
    <text evidence="3">The sequence shown here is derived from an EMBL/GenBank/DDBJ whole genome shotgun (WGS) entry which is preliminary data.</text>
</comment>
<evidence type="ECO:0000256" key="1">
    <source>
        <dbReference type="SAM" id="Phobius"/>
    </source>
</evidence>
<keyword evidence="1" id="KW-0812">Transmembrane</keyword>
<dbReference type="Pfam" id="PF20151">
    <property type="entry name" value="DUF6533"/>
    <property type="match status" value="1"/>
</dbReference>
<name>A0A409YR57_9AGAR</name>
<dbReference type="InParanoid" id="A0A409YR57"/>
<protein>
    <recommendedName>
        <fullName evidence="2">DUF6533 domain-containing protein</fullName>
    </recommendedName>
</protein>
<dbReference type="InterPro" id="IPR045340">
    <property type="entry name" value="DUF6533"/>
</dbReference>
<evidence type="ECO:0000313" key="3">
    <source>
        <dbReference type="EMBL" id="PPR05491.1"/>
    </source>
</evidence>
<keyword evidence="1" id="KW-0472">Membrane</keyword>
<accession>A0A409YR57</accession>
<dbReference type="EMBL" id="NHYE01000470">
    <property type="protein sequence ID" value="PPR05491.1"/>
    <property type="molecule type" value="Genomic_DNA"/>
</dbReference>